<comment type="subcellular location">
    <subcellularLocation>
        <location evidence="2">Cell membrane</location>
    </subcellularLocation>
</comment>
<dbReference type="Gene3D" id="1.10.287.130">
    <property type="match status" value="1"/>
</dbReference>
<dbReference type="InterPro" id="IPR036890">
    <property type="entry name" value="HATPase_C_sf"/>
</dbReference>
<dbReference type="GO" id="GO:0005886">
    <property type="term" value="C:plasma membrane"/>
    <property type="evidence" value="ECO:0007669"/>
    <property type="project" value="UniProtKB-SubCell"/>
</dbReference>
<evidence type="ECO:0000259" key="13">
    <source>
        <dbReference type="PROSITE" id="PS50885"/>
    </source>
</evidence>
<dbReference type="Gene3D" id="3.30.565.10">
    <property type="entry name" value="Histidine kinase-like ATPase, C-terminal domain"/>
    <property type="match status" value="1"/>
</dbReference>
<keyword evidence="11" id="KW-0472">Membrane</keyword>
<dbReference type="RefSeq" id="WP_189127571.1">
    <property type="nucleotide sequence ID" value="NZ_BMNH01000025.1"/>
</dbReference>
<dbReference type="CDD" id="cd06225">
    <property type="entry name" value="HAMP"/>
    <property type="match status" value="1"/>
</dbReference>
<evidence type="ECO:0000256" key="3">
    <source>
        <dbReference type="ARBA" id="ARBA00012438"/>
    </source>
</evidence>
<keyword evidence="7 14" id="KW-0418">Kinase</keyword>
<reference evidence="14" key="1">
    <citation type="journal article" date="2014" name="Int. J. Syst. Evol. Microbiol.">
        <title>Complete genome sequence of Corynebacterium casei LMG S-19264T (=DSM 44701T), isolated from a smear-ripened cheese.</title>
        <authorList>
            <consortium name="US DOE Joint Genome Institute (JGI-PGF)"/>
            <person name="Walter F."/>
            <person name="Albersmeier A."/>
            <person name="Kalinowski J."/>
            <person name="Ruckert C."/>
        </authorList>
    </citation>
    <scope>NUCLEOTIDE SEQUENCE</scope>
    <source>
        <strain evidence="14">CGMCC 4.7368</strain>
    </source>
</reference>
<dbReference type="Pfam" id="PF00512">
    <property type="entry name" value="HisKA"/>
    <property type="match status" value="1"/>
</dbReference>
<feature type="compositionally biased region" description="Acidic residues" evidence="10">
    <location>
        <begin position="260"/>
        <end position="269"/>
    </location>
</feature>
<evidence type="ECO:0000256" key="8">
    <source>
        <dbReference type="ARBA" id="ARBA00022989"/>
    </source>
</evidence>
<dbReference type="PROSITE" id="PS50885">
    <property type="entry name" value="HAMP"/>
    <property type="match status" value="1"/>
</dbReference>
<evidence type="ECO:0000259" key="12">
    <source>
        <dbReference type="PROSITE" id="PS50109"/>
    </source>
</evidence>
<dbReference type="InterPro" id="IPR050428">
    <property type="entry name" value="TCS_sensor_his_kinase"/>
</dbReference>
<dbReference type="Gene3D" id="6.10.340.10">
    <property type="match status" value="1"/>
</dbReference>
<reference evidence="14" key="2">
    <citation type="submission" date="2020-09" db="EMBL/GenBank/DDBJ databases">
        <authorList>
            <person name="Sun Q."/>
            <person name="Zhou Y."/>
        </authorList>
    </citation>
    <scope>NUCLEOTIDE SEQUENCE</scope>
    <source>
        <strain evidence="14">CGMCC 4.7368</strain>
    </source>
</reference>
<feature type="domain" description="Histidine kinase" evidence="12">
    <location>
        <begin position="176"/>
        <end position="436"/>
    </location>
</feature>
<accession>A0A917ZA62</accession>
<comment type="catalytic activity">
    <reaction evidence="1">
        <text>ATP + protein L-histidine = ADP + protein N-phospho-L-histidine.</text>
        <dbReference type="EC" id="2.7.13.3"/>
    </reaction>
</comment>
<evidence type="ECO:0000256" key="2">
    <source>
        <dbReference type="ARBA" id="ARBA00004236"/>
    </source>
</evidence>
<feature type="domain" description="HAMP" evidence="13">
    <location>
        <begin position="115"/>
        <end position="168"/>
    </location>
</feature>
<dbReference type="SMART" id="SM00388">
    <property type="entry name" value="HisKA"/>
    <property type="match status" value="1"/>
</dbReference>
<evidence type="ECO:0000256" key="10">
    <source>
        <dbReference type="SAM" id="MobiDB-lite"/>
    </source>
</evidence>
<evidence type="ECO:0000256" key="1">
    <source>
        <dbReference type="ARBA" id="ARBA00000085"/>
    </source>
</evidence>
<dbReference type="Pfam" id="PF00672">
    <property type="entry name" value="HAMP"/>
    <property type="match status" value="1"/>
</dbReference>
<dbReference type="EMBL" id="BMNH01000025">
    <property type="protein sequence ID" value="GGO78349.1"/>
    <property type="molecule type" value="Genomic_DNA"/>
</dbReference>
<dbReference type="EC" id="2.7.13.3" evidence="3"/>
<feature type="region of interest" description="Disordered" evidence="10">
    <location>
        <begin position="255"/>
        <end position="322"/>
    </location>
</feature>
<evidence type="ECO:0000313" key="15">
    <source>
        <dbReference type="Proteomes" id="UP000646523"/>
    </source>
</evidence>
<dbReference type="Proteomes" id="UP000646523">
    <property type="component" value="Unassembled WGS sequence"/>
</dbReference>
<proteinExistence type="predicted"/>
<feature type="transmembrane region" description="Helical" evidence="11">
    <location>
        <begin position="91"/>
        <end position="114"/>
    </location>
</feature>
<dbReference type="GO" id="GO:0000155">
    <property type="term" value="F:phosphorelay sensor kinase activity"/>
    <property type="evidence" value="ECO:0007669"/>
    <property type="project" value="InterPro"/>
</dbReference>
<dbReference type="InterPro" id="IPR003594">
    <property type="entry name" value="HATPase_dom"/>
</dbReference>
<sequence>MRWTVRLRLTLLYSGLFLVAGALLVALIYLLVEHSPFPGPPTAPDPPDLPDPLSPPSPLSPLSPLSPPDGLEPPVTTPGIEAEQAASLRRLLVNSLIALVVMAFASMLLGWLMAGRVLRPLGDMTATVRRITADRLDRRLAAPGPDDELKELADTFDELLDRLEAAFTAQRRFVANASHELRTPLTLQRAMAEVALGDPEADAGALRAVLERLLAAGRHQERLIEALLTLARSQQGLQHREPLDLALITAQALDQREPPPEDGNEDPNEDPNRDQDDYPDEAQSRAGSGDRDEAHDDHPDPRLRRSVGGPGGRRVRVERALGPAPASGDRALLERLVSNLLDNAVRHNVPGGWISVSTAVRSGRPTLRVANSGPVIPPDRAGTLLQPFQRLETRRRADGDGLGLGLSIVAAIVQAHDGALNVRPLPEGGLEVTVTL</sequence>
<evidence type="ECO:0000256" key="6">
    <source>
        <dbReference type="ARBA" id="ARBA00022692"/>
    </source>
</evidence>
<feature type="compositionally biased region" description="Pro residues" evidence="10">
    <location>
        <begin position="41"/>
        <end position="71"/>
    </location>
</feature>
<dbReference type="Pfam" id="PF02518">
    <property type="entry name" value="HATPase_c"/>
    <property type="match status" value="1"/>
</dbReference>
<feature type="transmembrane region" description="Helical" evidence="11">
    <location>
        <begin position="12"/>
        <end position="32"/>
    </location>
</feature>
<keyword evidence="6 11" id="KW-0812">Transmembrane</keyword>
<dbReference type="InterPro" id="IPR003661">
    <property type="entry name" value="HisK_dim/P_dom"/>
</dbReference>
<evidence type="ECO:0000256" key="11">
    <source>
        <dbReference type="SAM" id="Phobius"/>
    </source>
</evidence>
<comment type="caution">
    <text evidence="14">The sequence shown here is derived from an EMBL/GenBank/DDBJ whole genome shotgun (WGS) entry which is preliminary data.</text>
</comment>
<keyword evidence="5" id="KW-0808">Transferase</keyword>
<dbReference type="SMART" id="SM00387">
    <property type="entry name" value="HATPase_c"/>
    <property type="match status" value="1"/>
</dbReference>
<evidence type="ECO:0000313" key="14">
    <source>
        <dbReference type="EMBL" id="GGO78349.1"/>
    </source>
</evidence>
<dbReference type="SUPFAM" id="SSF158472">
    <property type="entry name" value="HAMP domain-like"/>
    <property type="match status" value="1"/>
</dbReference>
<feature type="compositionally biased region" description="Basic and acidic residues" evidence="10">
    <location>
        <begin position="288"/>
        <end position="303"/>
    </location>
</feature>
<feature type="region of interest" description="Disordered" evidence="10">
    <location>
        <begin position="41"/>
        <end position="77"/>
    </location>
</feature>
<dbReference type="SMART" id="SM00304">
    <property type="entry name" value="HAMP"/>
    <property type="match status" value="1"/>
</dbReference>
<keyword evidence="9" id="KW-0902">Two-component regulatory system</keyword>
<dbReference type="CDD" id="cd00082">
    <property type="entry name" value="HisKA"/>
    <property type="match status" value="1"/>
</dbReference>
<name>A0A917ZA62_9ACTN</name>
<dbReference type="SUPFAM" id="SSF47384">
    <property type="entry name" value="Homodimeric domain of signal transducing histidine kinase"/>
    <property type="match status" value="1"/>
</dbReference>
<dbReference type="PROSITE" id="PS50109">
    <property type="entry name" value="HIS_KIN"/>
    <property type="match status" value="1"/>
</dbReference>
<dbReference type="PANTHER" id="PTHR45436">
    <property type="entry name" value="SENSOR HISTIDINE KINASE YKOH"/>
    <property type="match status" value="1"/>
</dbReference>
<protein>
    <recommendedName>
        <fullName evidence="3">histidine kinase</fullName>
        <ecNumber evidence="3">2.7.13.3</ecNumber>
    </recommendedName>
</protein>
<dbReference type="InterPro" id="IPR005467">
    <property type="entry name" value="His_kinase_dom"/>
</dbReference>
<evidence type="ECO:0000256" key="7">
    <source>
        <dbReference type="ARBA" id="ARBA00022777"/>
    </source>
</evidence>
<dbReference type="InterPro" id="IPR036097">
    <property type="entry name" value="HisK_dim/P_sf"/>
</dbReference>
<dbReference type="AlphaFoldDB" id="A0A917ZA62"/>
<organism evidence="14 15">
    <name type="scientific">Nonomuraea cavernae</name>
    <dbReference type="NCBI Taxonomy" id="2045107"/>
    <lineage>
        <taxon>Bacteria</taxon>
        <taxon>Bacillati</taxon>
        <taxon>Actinomycetota</taxon>
        <taxon>Actinomycetes</taxon>
        <taxon>Streptosporangiales</taxon>
        <taxon>Streptosporangiaceae</taxon>
        <taxon>Nonomuraea</taxon>
    </lineage>
</organism>
<gene>
    <name evidence="14" type="ORF">GCM10012289_60120</name>
</gene>
<evidence type="ECO:0000256" key="4">
    <source>
        <dbReference type="ARBA" id="ARBA00022553"/>
    </source>
</evidence>
<evidence type="ECO:0000256" key="9">
    <source>
        <dbReference type="ARBA" id="ARBA00023012"/>
    </source>
</evidence>
<keyword evidence="4" id="KW-0597">Phosphoprotein</keyword>
<dbReference type="InterPro" id="IPR003660">
    <property type="entry name" value="HAMP_dom"/>
</dbReference>
<dbReference type="SUPFAM" id="SSF55874">
    <property type="entry name" value="ATPase domain of HSP90 chaperone/DNA topoisomerase II/histidine kinase"/>
    <property type="match status" value="1"/>
</dbReference>
<evidence type="ECO:0000256" key="5">
    <source>
        <dbReference type="ARBA" id="ARBA00022679"/>
    </source>
</evidence>
<keyword evidence="8 11" id="KW-1133">Transmembrane helix</keyword>
<keyword evidence="15" id="KW-1185">Reference proteome</keyword>
<dbReference type="PANTHER" id="PTHR45436:SF5">
    <property type="entry name" value="SENSOR HISTIDINE KINASE TRCS"/>
    <property type="match status" value="1"/>
</dbReference>